<gene>
    <name evidence="6 9" type="primary">rplW</name>
    <name evidence="8" type="ORF">A9Y76_16030</name>
    <name evidence="7" type="ORF">ACS15_3381</name>
    <name evidence="9" type="ORF">HGR00_11125</name>
</gene>
<comment type="similarity">
    <text evidence="1 6">Belongs to the universal ribosomal protein uL23 family.</text>
</comment>
<dbReference type="EMBL" id="CP012605">
    <property type="protein sequence ID" value="ANH71801.1"/>
    <property type="molecule type" value="Genomic_DNA"/>
</dbReference>
<evidence type="ECO:0000256" key="2">
    <source>
        <dbReference type="ARBA" id="ARBA00022730"/>
    </source>
</evidence>
<accession>A0A192A0H2</accession>
<dbReference type="SUPFAM" id="SSF54189">
    <property type="entry name" value="Ribosomal proteins S24e, L23 and L15e"/>
    <property type="match status" value="1"/>
</dbReference>
<dbReference type="GeneID" id="61527530"/>
<dbReference type="GO" id="GO:0003735">
    <property type="term" value="F:structural constituent of ribosome"/>
    <property type="evidence" value="ECO:0007669"/>
    <property type="project" value="InterPro"/>
</dbReference>
<evidence type="ECO:0000313" key="10">
    <source>
        <dbReference type="Proteomes" id="UP000077927"/>
    </source>
</evidence>
<evidence type="ECO:0000313" key="9">
    <source>
        <dbReference type="EMBL" id="NMV38456.1"/>
    </source>
</evidence>
<evidence type="ECO:0000313" key="7">
    <source>
        <dbReference type="EMBL" id="ANH71801.1"/>
    </source>
</evidence>
<dbReference type="GO" id="GO:0005840">
    <property type="term" value="C:ribosome"/>
    <property type="evidence" value="ECO:0007669"/>
    <property type="project" value="UniProtKB-KW"/>
</dbReference>
<evidence type="ECO:0000256" key="6">
    <source>
        <dbReference type="HAMAP-Rule" id="MF_01369"/>
    </source>
</evidence>
<dbReference type="KEGG" id="rin:ACS15_3381"/>
<dbReference type="STRING" id="190721.ACS15_3381"/>
<reference evidence="7 10" key="1">
    <citation type="submission" date="2015-09" db="EMBL/GenBank/DDBJ databases">
        <authorList>
            <person name="Xu Y."/>
            <person name="Nagy A."/>
            <person name="Liu N.T."/>
            <person name="Nou X."/>
        </authorList>
    </citation>
    <scope>NUCLEOTIDE SEQUENCE [LARGE SCALE GENOMIC DNA]</scope>
    <source>
        <strain evidence="7 10">FC1138</strain>
    </source>
</reference>
<dbReference type="InterPro" id="IPR012677">
    <property type="entry name" value="Nucleotide-bd_a/b_plait_sf"/>
</dbReference>
<dbReference type="PATRIC" id="fig|190721.6.peg.3346"/>
<keyword evidence="2 6" id="KW-0699">rRNA-binding</keyword>
<evidence type="ECO:0000256" key="1">
    <source>
        <dbReference type="ARBA" id="ARBA00006700"/>
    </source>
</evidence>
<reference evidence="8" key="3">
    <citation type="submission" date="2016-06" db="EMBL/GenBank/DDBJ databases">
        <authorList>
            <person name="Kjaerup R.B."/>
            <person name="Dalgaard T.S."/>
            <person name="Juul-Madsen H.R."/>
        </authorList>
    </citation>
    <scope>NUCLEOTIDE SEQUENCE [LARGE SCALE GENOMIC DNA]</scope>
    <source>
        <strain evidence="8">ATCC 49129</strain>
    </source>
</reference>
<dbReference type="NCBIfam" id="NF004363">
    <property type="entry name" value="PRK05738.2-4"/>
    <property type="match status" value="1"/>
</dbReference>
<keyword evidence="11" id="KW-1185">Reference proteome</keyword>
<dbReference type="AlphaFoldDB" id="A0A192A0H2"/>
<evidence type="ECO:0000256" key="3">
    <source>
        <dbReference type="ARBA" id="ARBA00022884"/>
    </source>
</evidence>
<dbReference type="Proteomes" id="UP000575469">
    <property type="component" value="Unassembled WGS sequence"/>
</dbReference>
<evidence type="ECO:0000313" key="11">
    <source>
        <dbReference type="Proteomes" id="UP000078572"/>
    </source>
</evidence>
<dbReference type="Gene3D" id="3.30.70.330">
    <property type="match status" value="1"/>
</dbReference>
<keyword evidence="4 6" id="KW-0689">Ribosomal protein</keyword>
<name>A0A192A0H2_9RALS</name>
<evidence type="ECO:0000313" key="8">
    <source>
        <dbReference type="EMBL" id="ANJ73879.1"/>
    </source>
</evidence>
<dbReference type="GO" id="GO:1990904">
    <property type="term" value="C:ribonucleoprotein complex"/>
    <property type="evidence" value="ECO:0007669"/>
    <property type="project" value="UniProtKB-KW"/>
</dbReference>
<dbReference type="NCBIfam" id="NF004359">
    <property type="entry name" value="PRK05738.1-3"/>
    <property type="match status" value="1"/>
</dbReference>
<dbReference type="RefSeq" id="WP_021197583.1">
    <property type="nucleotide sequence ID" value="NZ_CP012605.1"/>
</dbReference>
<dbReference type="OrthoDB" id="9793353at2"/>
<proteinExistence type="inferred from homology"/>
<dbReference type="GO" id="GO:0006412">
    <property type="term" value="P:translation"/>
    <property type="evidence" value="ECO:0007669"/>
    <property type="project" value="UniProtKB-UniRule"/>
</dbReference>
<evidence type="ECO:0000256" key="4">
    <source>
        <dbReference type="ARBA" id="ARBA00022980"/>
    </source>
</evidence>
<dbReference type="PANTHER" id="PTHR11620">
    <property type="entry name" value="60S RIBOSOMAL PROTEIN L23A"/>
    <property type="match status" value="1"/>
</dbReference>
<keyword evidence="5 6" id="KW-0687">Ribonucleoprotein</keyword>
<dbReference type="EMBL" id="JABBZM010000009">
    <property type="protein sequence ID" value="NMV38456.1"/>
    <property type="molecule type" value="Genomic_DNA"/>
</dbReference>
<comment type="function">
    <text evidence="6">One of the early assembly proteins it binds 23S rRNA. One of the proteins that surrounds the polypeptide exit tunnel on the outside of the ribosome. Forms the main docking site for trigger factor binding to the ribosome.</text>
</comment>
<dbReference type="Proteomes" id="UP000078572">
    <property type="component" value="Chromosome 1"/>
</dbReference>
<comment type="subunit">
    <text evidence="6">Part of the 50S ribosomal subunit. Contacts protein L29, and trigger factor when it is bound to the ribosome.</text>
</comment>
<keyword evidence="3 6" id="KW-0694">RNA-binding</keyword>
<dbReference type="HAMAP" id="MF_01369_B">
    <property type="entry name" value="Ribosomal_uL23_B"/>
    <property type="match status" value="1"/>
</dbReference>
<dbReference type="EMBL" id="CP016022">
    <property type="protein sequence ID" value="ANJ73879.1"/>
    <property type="molecule type" value="Genomic_DNA"/>
</dbReference>
<sequence>MTQVAKNDHRLMQVLLAPVVSEKATLVAEKNEQVVFEVAPDANKIEVKAAVELLFKVEVAAVQILNRKGKQKRFGRFMGRRNHVKMAYVSLKPGQEINFEAEAK</sequence>
<dbReference type="FunFam" id="3.30.70.330:FF:000001">
    <property type="entry name" value="50S ribosomal protein L23"/>
    <property type="match status" value="1"/>
</dbReference>
<protein>
    <recommendedName>
        <fullName evidence="6">Large ribosomal subunit protein uL23</fullName>
    </recommendedName>
</protein>
<reference evidence="9 12" key="4">
    <citation type="submission" date="2020-04" db="EMBL/GenBank/DDBJ databases">
        <title>Ralstonia insidiosa genome sequencing and assembly.</title>
        <authorList>
            <person name="Martins R.C.R."/>
            <person name="Perdigao-Neto L.V."/>
            <person name="Levin A.S.S."/>
            <person name="Costa S.F."/>
        </authorList>
    </citation>
    <scope>NUCLEOTIDE SEQUENCE [LARGE SCALE GENOMIC DNA]</scope>
    <source>
        <strain evidence="9 12">5047</strain>
    </source>
</reference>
<dbReference type="Proteomes" id="UP000077927">
    <property type="component" value="Chromosome 1"/>
</dbReference>
<dbReference type="InterPro" id="IPR012678">
    <property type="entry name" value="Ribosomal_uL23/eL15/eS24_sf"/>
</dbReference>
<dbReference type="InterPro" id="IPR013025">
    <property type="entry name" value="Ribosomal_uL23-like"/>
</dbReference>
<dbReference type="GO" id="GO:0019843">
    <property type="term" value="F:rRNA binding"/>
    <property type="evidence" value="ECO:0007669"/>
    <property type="project" value="UniProtKB-UniRule"/>
</dbReference>
<dbReference type="Pfam" id="PF00276">
    <property type="entry name" value="Ribosomal_L23"/>
    <property type="match status" value="1"/>
</dbReference>
<reference evidence="11" key="2">
    <citation type="submission" date="2016-06" db="EMBL/GenBank/DDBJ databases">
        <authorList>
            <person name="Xu Y."/>
            <person name="Nagy A."/>
            <person name="Yan X."/>
            <person name="Kim S.W."/>
            <person name="Haley B."/>
            <person name="Liu N.T."/>
            <person name="Nou X."/>
        </authorList>
    </citation>
    <scope>NUCLEOTIDE SEQUENCE [LARGE SCALE GENOMIC DNA]</scope>
    <source>
        <strain evidence="11">ATCC 49129</strain>
    </source>
</reference>
<evidence type="ECO:0000313" key="12">
    <source>
        <dbReference type="Proteomes" id="UP000575469"/>
    </source>
</evidence>
<evidence type="ECO:0000256" key="5">
    <source>
        <dbReference type="ARBA" id="ARBA00023274"/>
    </source>
</evidence>
<organism evidence="8 11">
    <name type="scientific">Ralstonia insidiosa</name>
    <dbReference type="NCBI Taxonomy" id="190721"/>
    <lineage>
        <taxon>Bacteria</taxon>
        <taxon>Pseudomonadati</taxon>
        <taxon>Pseudomonadota</taxon>
        <taxon>Betaproteobacteria</taxon>
        <taxon>Burkholderiales</taxon>
        <taxon>Burkholderiaceae</taxon>
        <taxon>Ralstonia</taxon>
    </lineage>
</organism>